<protein>
    <submittedName>
        <fullName evidence="1">Uncharacterized protein</fullName>
    </submittedName>
</protein>
<name>A0AA38ZNU1_VITRO</name>
<proteinExistence type="predicted"/>
<accession>A0AA38ZNU1</accession>
<gene>
    <name evidence="1" type="ORF">PVL29_011361</name>
</gene>
<keyword evidence="2" id="KW-1185">Reference proteome</keyword>
<dbReference type="EMBL" id="JARBHA010000009">
    <property type="protein sequence ID" value="KAJ9692254.1"/>
    <property type="molecule type" value="Genomic_DNA"/>
</dbReference>
<comment type="caution">
    <text evidence="1">The sequence shown here is derived from an EMBL/GenBank/DDBJ whole genome shotgun (WGS) entry which is preliminary data.</text>
</comment>
<evidence type="ECO:0000313" key="2">
    <source>
        <dbReference type="Proteomes" id="UP001168098"/>
    </source>
</evidence>
<sequence length="101" mass="11658">MISHVRFALDISVNECKCFWELCFQITFHYICLKGNGLLLDLSYFLAQAHIVTMGPATIKAIFNKWLYFELVLDRVLTLKYPMLVGSAQVHQSYVQSLQPN</sequence>
<reference evidence="1 2" key="1">
    <citation type="journal article" date="2023" name="BMC Biotechnol.">
        <title>Vitis rotundifolia cv Carlos genome sequencing.</title>
        <authorList>
            <person name="Huff M."/>
            <person name="Hulse-Kemp A."/>
            <person name="Scheffler B."/>
            <person name="Youngblood R."/>
            <person name="Simpson S."/>
            <person name="Babiker E."/>
            <person name="Staton M."/>
        </authorList>
    </citation>
    <scope>NUCLEOTIDE SEQUENCE [LARGE SCALE GENOMIC DNA]</scope>
    <source>
        <tissue evidence="1">Leaf</tissue>
    </source>
</reference>
<evidence type="ECO:0000313" key="1">
    <source>
        <dbReference type="EMBL" id="KAJ9692254.1"/>
    </source>
</evidence>
<organism evidence="1 2">
    <name type="scientific">Vitis rotundifolia</name>
    <name type="common">Muscadine grape</name>
    <dbReference type="NCBI Taxonomy" id="103349"/>
    <lineage>
        <taxon>Eukaryota</taxon>
        <taxon>Viridiplantae</taxon>
        <taxon>Streptophyta</taxon>
        <taxon>Embryophyta</taxon>
        <taxon>Tracheophyta</taxon>
        <taxon>Spermatophyta</taxon>
        <taxon>Magnoliopsida</taxon>
        <taxon>eudicotyledons</taxon>
        <taxon>Gunneridae</taxon>
        <taxon>Pentapetalae</taxon>
        <taxon>rosids</taxon>
        <taxon>Vitales</taxon>
        <taxon>Vitaceae</taxon>
        <taxon>Viteae</taxon>
        <taxon>Vitis</taxon>
    </lineage>
</organism>
<dbReference type="AlphaFoldDB" id="A0AA38ZNU1"/>
<dbReference type="Proteomes" id="UP001168098">
    <property type="component" value="Unassembled WGS sequence"/>
</dbReference>